<dbReference type="EMBL" id="CAICTM010000298">
    <property type="protein sequence ID" value="CAB9507264.1"/>
    <property type="molecule type" value="Genomic_DNA"/>
</dbReference>
<feature type="compositionally biased region" description="Low complexity" evidence="1">
    <location>
        <begin position="69"/>
        <end position="79"/>
    </location>
</feature>
<accession>A0A9N8DRG4</accession>
<feature type="compositionally biased region" description="Polar residues" evidence="1">
    <location>
        <begin position="53"/>
        <end position="68"/>
    </location>
</feature>
<dbReference type="AlphaFoldDB" id="A0A9N8DRG4"/>
<keyword evidence="3" id="KW-1185">Reference proteome</keyword>
<evidence type="ECO:0000256" key="1">
    <source>
        <dbReference type="SAM" id="MobiDB-lite"/>
    </source>
</evidence>
<proteinExistence type="predicted"/>
<evidence type="ECO:0000313" key="2">
    <source>
        <dbReference type="EMBL" id="CAB9507264.1"/>
    </source>
</evidence>
<feature type="compositionally biased region" description="Acidic residues" evidence="1">
    <location>
        <begin position="98"/>
        <end position="108"/>
    </location>
</feature>
<organism evidence="2 3">
    <name type="scientific">Seminavis robusta</name>
    <dbReference type="NCBI Taxonomy" id="568900"/>
    <lineage>
        <taxon>Eukaryota</taxon>
        <taxon>Sar</taxon>
        <taxon>Stramenopiles</taxon>
        <taxon>Ochrophyta</taxon>
        <taxon>Bacillariophyta</taxon>
        <taxon>Bacillariophyceae</taxon>
        <taxon>Bacillariophycidae</taxon>
        <taxon>Naviculales</taxon>
        <taxon>Naviculaceae</taxon>
        <taxon>Seminavis</taxon>
    </lineage>
</organism>
<evidence type="ECO:0000313" key="3">
    <source>
        <dbReference type="Proteomes" id="UP001153069"/>
    </source>
</evidence>
<gene>
    <name evidence="2" type="ORF">SEMRO_299_G111410.1</name>
</gene>
<dbReference type="Proteomes" id="UP001153069">
    <property type="component" value="Unassembled WGS sequence"/>
</dbReference>
<comment type="caution">
    <text evidence="2">The sequence shown here is derived from an EMBL/GenBank/DDBJ whole genome shotgun (WGS) entry which is preliminary data.</text>
</comment>
<feature type="compositionally biased region" description="Basic and acidic residues" evidence="1">
    <location>
        <begin position="22"/>
        <end position="35"/>
    </location>
</feature>
<name>A0A9N8DRG4_9STRA</name>
<feature type="compositionally biased region" description="Low complexity" evidence="1">
    <location>
        <begin position="1"/>
        <end position="15"/>
    </location>
</feature>
<feature type="region of interest" description="Disordered" evidence="1">
    <location>
        <begin position="133"/>
        <end position="160"/>
    </location>
</feature>
<feature type="compositionally biased region" description="Acidic residues" evidence="1">
    <location>
        <begin position="137"/>
        <end position="148"/>
    </location>
</feature>
<reference evidence="2" key="1">
    <citation type="submission" date="2020-06" db="EMBL/GenBank/DDBJ databases">
        <authorList>
            <consortium name="Plant Systems Biology data submission"/>
        </authorList>
    </citation>
    <scope>NUCLEOTIDE SEQUENCE</scope>
    <source>
        <strain evidence="2">D6</strain>
    </source>
</reference>
<sequence>MSSEEAAAAKPAAPKTLGSLDIDFHESTHSRDIRKAYSTRRLITNRHDDLLRSGSTHQLLNRPFSASQTGPAPLLTAPGPGAPPAPPGAAESLATEDTAQESDSDDGSDFSFCDASGDCKADRDYLRKDLGASLHDDELDFDSGDDLDAGAGKGGADDDLIADMKNRMKLDEAKEKDASS</sequence>
<protein>
    <submittedName>
        <fullName evidence="2">Uncharacterized protein</fullName>
    </submittedName>
</protein>
<feature type="region of interest" description="Disordered" evidence="1">
    <location>
        <begin position="1"/>
        <end position="113"/>
    </location>
</feature>